<feature type="compositionally biased region" description="Basic and acidic residues" evidence="1">
    <location>
        <begin position="201"/>
        <end position="224"/>
    </location>
</feature>
<protein>
    <submittedName>
        <fullName evidence="2">Uncharacterized protein</fullName>
    </submittedName>
</protein>
<comment type="caution">
    <text evidence="2">The sequence shown here is derived from an EMBL/GenBank/DDBJ whole genome shotgun (WGS) entry which is preliminary data.</text>
</comment>
<name>A0A835CJ03_9FABA</name>
<feature type="region of interest" description="Disordered" evidence="1">
    <location>
        <begin position="201"/>
        <end position="239"/>
    </location>
</feature>
<organism evidence="2 3">
    <name type="scientific">Senna tora</name>
    <dbReference type="NCBI Taxonomy" id="362788"/>
    <lineage>
        <taxon>Eukaryota</taxon>
        <taxon>Viridiplantae</taxon>
        <taxon>Streptophyta</taxon>
        <taxon>Embryophyta</taxon>
        <taxon>Tracheophyta</taxon>
        <taxon>Spermatophyta</taxon>
        <taxon>Magnoliopsida</taxon>
        <taxon>eudicotyledons</taxon>
        <taxon>Gunneridae</taxon>
        <taxon>Pentapetalae</taxon>
        <taxon>rosids</taxon>
        <taxon>fabids</taxon>
        <taxon>Fabales</taxon>
        <taxon>Fabaceae</taxon>
        <taxon>Caesalpinioideae</taxon>
        <taxon>Cassia clade</taxon>
        <taxon>Senna</taxon>
    </lineage>
</organism>
<dbReference type="AlphaFoldDB" id="A0A835CJ03"/>
<sequence>MTSTRRNKNQDPVFNPYGFVNVDQLEFVEQVPTGGTHHRKSSKGKRDTRKVRAKTNIGELAVKMDMLLRRQEEHKRETREAFHFLYRNQVQMAEEELYTHKGTLPLYFIEPHPTGPADVPSSCRKGKDQIVIPDSKDEDEEMEDGEEHLHNGLAPPQPQLFLFNKNRNYPQGYRDAKTNQHQTAIDPQVAAMTGRTEAILGKDRVEDDADKQKENSHKGQEEPKLFTQKESATTDGGRMNEEGVRTKEMEAQLEASKEEERELWGVALEEPIIELNDGTSTLLLEIEDDVDSLETSFIDPLCVEYLGLMFAGETMKEVVESTRLPANKKTRSSRARKRKKPKFWERKKKKKSGLLARKRLTCQKQRKLWKLTIPRQILWTTNPSTWSG</sequence>
<evidence type="ECO:0000313" key="3">
    <source>
        <dbReference type="Proteomes" id="UP000634136"/>
    </source>
</evidence>
<keyword evidence="3" id="KW-1185">Reference proteome</keyword>
<reference evidence="2" key="1">
    <citation type="submission" date="2020-09" db="EMBL/GenBank/DDBJ databases">
        <title>Genome-Enabled Discovery of Anthraquinone Biosynthesis in Senna tora.</title>
        <authorList>
            <person name="Kang S.-H."/>
            <person name="Pandey R.P."/>
            <person name="Lee C.-M."/>
            <person name="Sim J.-S."/>
            <person name="Jeong J.-T."/>
            <person name="Choi B.-S."/>
            <person name="Jung M."/>
            <person name="Ginzburg D."/>
            <person name="Zhao K."/>
            <person name="Won S.Y."/>
            <person name="Oh T.-J."/>
            <person name="Yu Y."/>
            <person name="Kim N.-H."/>
            <person name="Lee O.R."/>
            <person name="Lee T.-H."/>
            <person name="Bashyal P."/>
            <person name="Kim T.-S."/>
            <person name="Lee W.-H."/>
            <person name="Kawkins C."/>
            <person name="Kim C.-K."/>
            <person name="Kim J.S."/>
            <person name="Ahn B.O."/>
            <person name="Rhee S.Y."/>
            <person name="Sohng J.K."/>
        </authorList>
    </citation>
    <scope>NUCLEOTIDE SEQUENCE</scope>
    <source>
        <tissue evidence="2">Leaf</tissue>
    </source>
</reference>
<feature type="compositionally biased region" description="Basic residues" evidence="1">
    <location>
        <begin position="36"/>
        <end position="50"/>
    </location>
</feature>
<feature type="region of interest" description="Disordered" evidence="1">
    <location>
        <begin position="322"/>
        <end position="342"/>
    </location>
</feature>
<dbReference type="Proteomes" id="UP000634136">
    <property type="component" value="Unassembled WGS sequence"/>
</dbReference>
<feature type="region of interest" description="Disordered" evidence="1">
    <location>
        <begin position="30"/>
        <end position="50"/>
    </location>
</feature>
<gene>
    <name evidence="2" type="ORF">G2W53_000969</name>
</gene>
<evidence type="ECO:0000256" key="1">
    <source>
        <dbReference type="SAM" id="MobiDB-lite"/>
    </source>
</evidence>
<proteinExistence type="predicted"/>
<evidence type="ECO:0000313" key="2">
    <source>
        <dbReference type="EMBL" id="KAF7844064.1"/>
    </source>
</evidence>
<dbReference type="EMBL" id="JAAIUW010000001">
    <property type="protein sequence ID" value="KAF7844064.1"/>
    <property type="molecule type" value="Genomic_DNA"/>
</dbReference>
<accession>A0A835CJ03</accession>
<feature type="compositionally biased region" description="Basic residues" evidence="1">
    <location>
        <begin position="326"/>
        <end position="342"/>
    </location>
</feature>